<dbReference type="AlphaFoldDB" id="A0AB39VJX1"/>
<evidence type="ECO:0000256" key="4">
    <source>
        <dbReference type="RuleBase" id="RU361277"/>
    </source>
</evidence>
<reference evidence="7" key="1">
    <citation type="submission" date="2024-07" db="EMBL/GenBank/DDBJ databases">
        <authorList>
            <person name="Biller S.J."/>
        </authorList>
    </citation>
    <scope>NUCLEOTIDE SEQUENCE</scope>
    <source>
        <strain evidence="7">WC2420</strain>
    </source>
</reference>
<evidence type="ECO:0000256" key="3">
    <source>
        <dbReference type="ARBA" id="ARBA00023002"/>
    </source>
</evidence>
<dbReference type="SUPFAM" id="SSF51735">
    <property type="entry name" value="NAD(P)-binding Rossmann-fold domains"/>
    <property type="match status" value="1"/>
</dbReference>
<dbReference type="InterPro" id="IPR013149">
    <property type="entry name" value="ADH-like_C"/>
</dbReference>
<dbReference type="InterPro" id="IPR036291">
    <property type="entry name" value="NAD(P)-bd_dom_sf"/>
</dbReference>
<name>A0AB39VJX1_9GAMM</name>
<dbReference type="InterPro" id="IPR002328">
    <property type="entry name" value="ADH_Zn_CS"/>
</dbReference>
<dbReference type="PROSITE" id="PS00059">
    <property type="entry name" value="ADH_ZINC"/>
    <property type="match status" value="1"/>
</dbReference>
<dbReference type="Gene3D" id="3.90.180.10">
    <property type="entry name" value="Medium-chain alcohol dehydrogenases, catalytic domain"/>
    <property type="match status" value="1"/>
</dbReference>
<proteinExistence type="inferred from homology"/>
<dbReference type="EMBL" id="CP165628">
    <property type="protein sequence ID" value="XDU70715.1"/>
    <property type="molecule type" value="Genomic_DNA"/>
</dbReference>
<evidence type="ECO:0000259" key="5">
    <source>
        <dbReference type="Pfam" id="PF00107"/>
    </source>
</evidence>
<dbReference type="SUPFAM" id="SSF50129">
    <property type="entry name" value="GroES-like"/>
    <property type="match status" value="1"/>
</dbReference>
<dbReference type="InterPro" id="IPR013154">
    <property type="entry name" value="ADH-like_N"/>
</dbReference>
<keyword evidence="1 4" id="KW-0479">Metal-binding</keyword>
<evidence type="ECO:0000259" key="6">
    <source>
        <dbReference type="Pfam" id="PF08240"/>
    </source>
</evidence>
<dbReference type="Pfam" id="PF08240">
    <property type="entry name" value="ADH_N"/>
    <property type="match status" value="1"/>
</dbReference>
<keyword evidence="3" id="KW-0560">Oxidoreductase</keyword>
<dbReference type="GO" id="GO:0008270">
    <property type="term" value="F:zinc ion binding"/>
    <property type="evidence" value="ECO:0007669"/>
    <property type="project" value="InterPro"/>
</dbReference>
<dbReference type="Gene3D" id="3.40.50.720">
    <property type="entry name" value="NAD(P)-binding Rossmann-like Domain"/>
    <property type="match status" value="1"/>
</dbReference>
<dbReference type="InterPro" id="IPR050129">
    <property type="entry name" value="Zn_alcohol_dh"/>
</dbReference>
<protein>
    <submittedName>
        <fullName evidence="7">Zn-dependent oxidoreductase</fullName>
    </submittedName>
</protein>
<comment type="similarity">
    <text evidence="4">Belongs to the zinc-containing alcohol dehydrogenase family.</text>
</comment>
<gene>
    <name evidence="7" type="ORF">AB3G37_14120</name>
</gene>
<evidence type="ECO:0000256" key="2">
    <source>
        <dbReference type="ARBA" id="ARBA00022833"/>
    </source>
</evidence>
<dbReference type="PANTHER" id="PTHR43401:SF2">
    <property type="entry name" value="L-THREONINE 3-DEHYDROGENASE"/>
    <property type="match status" value="1"/>
</dbReference>
<dbReference type="Pfam" id="PF00107">
    <property type="entry name" value="ADH_zinc_N"/>
    <property type="match status" value="1"/>
</dbReference>
<dbReference type="RefSeq" id="WP_369788187.1">
    <property type="nucleotide sequence ID" value="NZ_CP165628.1"/>
</dbReference>
<comment type="cofactor">
    <cofactor evidence="4">
        <name>Zn(2+)</name>
        <dbReference type="ChEBI" id="CHEBI:29105"/>
    </cofactor>
</comment>
<dbReference type="InterPro" id="IPR011032">
    <property type="entry name" value="GroES-like_sf"/>
</dbReference>
<organism evidence="7">
    <name type="scientific">Rouxiella sp. WC2420</name>
    <dbReference type="NCBI Taxonomy" id="3234145"/>
    <lineage>
        <taxon>Bacteria</taxon>
        <taxon>Pseudomonadati</taxon>
        <taxon>Pseudomonadota</taxon>
        <taxon>Gammaproteobacteria</taxon>
        <taxon>Enterobacterales</taxon>
        <taxon>Yersiniaceae</taxon>
        <taxon>Rouxiella</taxon>
    </lineage>
</organism>
<dbReference type="CDD" id="cd08261">
    <property type="entry name" value="Zn_ADH7"/>
    <property type="match status" value="1"/>
</dbReference>
<accession>A0AB39VJX1</accession>
<keyword evidence="2 4" id="KW-0862">Zinc</keyword>
<feature type="domain" description="Alcohol dehydrogenase-like C-terminal" evidence="5">
    <location>
        <begin position="171"/>
        <end position="297"/>
    </location>
</feature>
<evidence type="ECO:0000313" key="7">
    <source>
        <dbReference type="EMBL" id="XDU70715.1"/>
    </source>
</evidence>
<dbReference type="GO" id="GO:0016491">
    <property type="term" value="F:oxidoreductase activity"/>
    <property type="evidence" value="ECO:0007669"/>
    <property type="project" value="UniProtKB-KW"/>
</dbReference>
<dbReference type="NCBIfam" id="NF007489">
    <property type="entry name" value="PRK10083.1"/>
    <property type="match status" value="1"/>
</dbReference>
<sequence length="340" mass="36658">MESIKVIAPGELWVETLPTPQPAAGEVRVKVSYAGICGSDLHIYHGSHPFVKYPRIIGHEFAGVIDAVGEGVSTDKIGQRVSVDPVVSCGHCYPCSIGRSNICHHLQVVGVHREGGFSEFCCVPEQLAYAVAENIDAQSAAMVEPFSIAANMLNRTGASARDVALVYGAGPIGLTVVQVLKGVYGVKQLIVVDRLDSRLQGALENGADKVINNSEVDLVSWLQEQQIAPTLVIDAACHPSIFAQATEIAAPAGRIGLMGFPAETSSVVQRFLNAKELTVFASRLNNKLFPTVIDWMASGKIQPHRLISHCFDFHAIQQALNLFETNPMACCKVLLRFSEE</sequence>
<feature type="domain" description="Alcohol dehydrogenase-like N-terminal" evidence="6">
    <location>
        <begin position="24"/>
        <end position="130"/>
    </location>
</feature>
<dbReference type="PANTHER" id="PTHR43401">
    <property type="entry name" value="L-THREONINE 3-DEHYDROGENASE"/>
    <property type="match status" value="1"/>
</dbReference>
<evidence type="ECO:0000256" key="1">
    <source>
        <dbReference type="ARBA" id="ARBA00022723"/>
    </source>
</evidence>